<evidence type="ECO:0000256" key="6">
    <source>
        <dbReference type="ARBA" id="ARBA00022989"/>
    </source>
</evidence>
<dbReference type="InterPro" id="IPR003838">
    <property type="entry name" value="ABC3_permease_C"/>
</dbReference>
<proteinExistence type="inferred from homology"/>
<dbReference type="OrthoDB" id="9808461at2"/>
<dbReference type="PANTHER" id="PTHR30489:SF0">
    <property type="entry name" value="LIPOPROTEIN-RELEASING SYSTEM TRANSMEMBRANE PROTEIN LOLE"/>
    <property type="match status" value="1"/>
</dbReference>
<keyword evidence="5 8" id="KW-0812">Transmembrane</keyword>
<evidence type="ECO:0000256" key="4">
    <source>
        <dbReference type="ARBA" id="ARBA00022475"/>
    </source>
</evidence>
<gene>
    <name evidence="11" type="ordered locus">M5M_01285</name>
</gene>
<keyword evidence="7 8" id="KW-0472">Membrane</keyword>
<evidence type="ECO:0000256" key="2">
    <source>
        <dbReference type="ARBA" id="ARBA00005236"/>
    </source>
</evidence>
<keyword evidence="11" id="KW-0449">Lipoprotein</keyword>
<dbReference type="GO" id="GO:0042953">
    <property type="term" value="P:lipoprotein transport"/>
    <property type="evidence" value="ECO:0007669"/>
    <property type="project" value="InterPro"/>
</dbReference>
<evidence type="ECO:0000313" key="12">
    <source>
        <dbReference type="Proteomes" id="UP000000466"/>
    </source>
</evidence>
<dbReference type="Pfam" id="PF02687">
    <property type="entry name" value="FtsX"/>
    <property type="match status" value="1"/>
</dbReference>
<accession>K4KEW5</accession>
<feature type="transmembrane region" description="Helical" evidence="8">
    <location>
        <begin position="20"/>
        <end position="46"/>
    </location>
</feature>
<dbReference type="Proteomes" id="UP000000466">
    <property type="component" value="Chromosome"/>
</dbReference>
<comment type="subcellular location">
    <subcellularLocation>
        <location evidence="1">Cell membrane</location>
        <topology evidence="1">Multi-pass membrane protein</topology>
    </subcellularLocation>
</comment>
<evidence type="ECO:0000313" key="11">
    <source>
        <dbReference type="EMBL" id="AFU97486.1"/>
    </source>
</evidence>
<dbReference type="Pfam" id="PF12704">
    <property type="entry name" value="MacB_PCD"/>
    <property type="match status" value="1"/>
</dbReference>
<feature type="domain" description="MacB-like periplasmic core" evidence="10">
    <location>
        <begin position="25"/>
        <end position="224"/>
    </location>
</feature>
<organism evidence="11 12">
    <name type="scientific">Simiduia agarivorans (strain DSM 21679 / JCM 13881 / BCRC 17597 / SA1)</name>
    <dbReference type="NCBI Taxonomy" id="1117647"/>
    <lineage>
        <taxon>Bacteria</taxon>
        <taxon>Pseudomonadati</taxon>
        <taxon>Pseudomonadota</taxon>
        <taxon>Gammaproteobacteria</taxon>
        <taxon>Cellvibrionales</taxon>
        <taxon>Cellvibrionaceae</taxon>
        <taxon>Simiduia</taxon>
    </lineage>
</organism>
<keyword evidence="6 8" id="KW-1133">Transmembrane helix</keyword>
<dbReference type="GO" id="GO:0044874">
    <property type="term" value="P:lipoprotein localization to outer membrane"/>
    <property type="evidence" value="ECO:0007669"/>
    <property type="project" value="TreeGrafter"/>
</dbReference>
<evidence type="ECO:0000256" key="1">
    <source>
        <dbReference type="ARBA" id="ARBA00004651"/>
    </source>
</evidence>
<name>K4KEW5_SIMAS</name>
<dbReference type="STRING" id="1117647.M5M_01285"/>
<dbReference type="NCBIfam" id="TIGR02212">
    <property type="entry name" value="lolCE"/>
    <property type="match status" value="1"/>
</dbReference>
<feature type="transmembrane region" description="Helical" evidence="8">
    <location>
        <begin position="308"/>
        <end position="330"/>
    </location>
</feature>
<dbReference type="KEGG" id="saga:M5M_01285"/>
<dbReference type="RefSeq" id="WP_015045659.1">
    <property type="nucleotide sequence ID" value="NC_018868.3"/>
</dbReference>
<dbReference type="GO" id="GO:0098797">
    <property type="term" value="C:plasma membrane protein complex"/>
    <property type="evidence" value="ECO:0007669"/>
    <property type="project" value="TreeGrafter"/>
</dbReference>
<protein>
    <submittedName>
        <fullName evidence="11">Lipoprotein releasing system, transmembrane protein, LolC</fullName>
    </submittedName>
</protein>
<sequence length="408" mass="43799">MSLPWVIGLRYTASKRRNQLVSFISLLSMLGLVMGVALLLIVLSVMNGFDRELRERILGVMPQATVFHRQGITDWRTHAQAFSQHPDVLAAAPFVQLQGLASKAGQVTPVSLYGVDASLEHRVSRLDEFITGKTLRQLSAGDLLLGAGVARQLGANVGDSLTFVAPSREDASAMPAVATFIVAGIIRTRTEVDNGLAVVRLVDAQQVADLGEAVTGIRLKIADLFNSRQVLRDLMANLSYGFYGSDWTRSHGNLFQAVQMSRKLVGLLLFLIIAIAAFNVVSTLVMVVVDKQGQIAILQTLGASRATIMGIFVVQGGLIGLVGTGVGLALGVLGAHYVTDAVAALESALGIHFLASDVYPVSYLPSDFRWSDCLEIGLVALSMSLVATLYPAWRAARVQPADALRYDR</sequence>
<dbReference type="AlphaFoldDB" id="K4KEW5"/>
<dbReference type="HOGENOM" id="CLU_000604_8_1_6"/>
<dbReference type="PANTHER" id="PTHR30489">
    <property type="entry name" value="LIPOPROTEIN-RELEASING SYSTEM TRANSMEMBRANE PROTEIN LOLE"/>
    <property type="match status" value="1"/>
</dbReference>
<dbReference type="InterPro" id="IPR011925">
    <property type="entry name" value="LolCE_TM"/>
</dbReference>
<dbReference type="eggNOG" id="COG4591">
    <property type="taxonomic scope" value="Bacteria"/>
</dbReference>
<keyword evidence="3" id="KW-0813">Transport</keyword>
<dbReference type="InterPro" id="IPR051447">
    <property type="entry name" value="Lipoprotein-release_system"/>
</dbReference>
<feature type="transmembrane region" description="Helical" evidence="8">
    <location>
        <begin position="376"/>
        <end position="393"/>
    </location>
</feature>
<evidence type="ECO:0000259" key="10">
    <source>
        <dbReference type="Pfam" id="PF12704"/>
    </source>
</evidence>
<comment type="similarity">
    <text evidence="2">Belongs to the ABC-4 integral membrane protein family. LolC/E subfamily.</text>
</comment>
<feature type="domain" description="ABC3 transporter permease C-terminal" evidence="9">
    <location>
        <begin position="267"/>
        <end position="400"/>
    </location>
</feature>
<feature type="transmembrane region" description="Helical" evidence="8">
    <location>
        <begin position="264"/>
        <end position="288"/>
    </location>
</feature>
<evidence type="ECO:0000256" key="5">
    <source>
        <dbReference type="ARBA" id="ARBA00022692"/>
    </source>
</evidence>
<dbReference type="InterPro" id="IPR025857">
    <property type="entry name" value="MacB_PCD"/>
</dbReference>
<keyword evidence="12" id="KW-1185">Reference proteome</keyword>
<reference evidence="11 12" key="1">
    <citation type="journal article" date="2013" name="Genome Announc.">
        <title>Complete genome sequence of Simiduia agarivorans SA1(T), a marine bacterium able to degrade a variety of polysaccharides.</title>
        <authorList>
            <person name="Lin S.Y."/>
            <person name="Shieh W.Y."/>
            <person name="Chen J.S."/>
            <person name="Tang S.L."/>
        </authorList>
    </citation>
    <scope>NUCLEOTIDE SEQUENCE [LARGE SCALE GENOMIC DNA]</scope>
    <source>
        <strain evidence="12">DSM 21679 / JCM 13881 / BCRC 17597 / SA1</strain>
    </source>
</reference>
<evidence type="ECO:0000256" key="8">
    <source>
        <dbReference type="SAM" id="Phobius"/>
    </source>
</evidence>
<evidence type="ECO:0000256" key="7">
    <source>
        <dbReference type="ARBA" id="ARBA00023136"/>
    </source>
</evidence>
<dbReference type="EMBL" id="CP003746">
    <property type="protein sequence ID" value="AFU97486.1"/>
    <property type="molecule type" value="Genomic_DNA"/>
</dbReference>
<keyword evidence="4" id="KW-1003">Cell membrane</keyword>
<evidence type="ECO:0000259" key="9">
    <source>
        <dbReference type="Pfam" id="PF02687"/>
    </source>
</evidence>
<evidence type="ECO:0000256" key="3">
    <source>
        <dbReference type="ARBA" id="ARBA00022448"/>
    </source>
</evidence>